<dbReference type="SUPFAM" id="SSF48452">
    <property type="entry name" value="TPR-like"/>
    <property type="match status" value="1"/>
</dbReference>
<keyword evidence="2" id="KW-1185">Reference proteome</keyword>
<evidence type="ECO:0000313" key="1">
    <source>
        <dbReference type="EMBL" id="KRW98695.1"/>
    </source>
</evidence>
<evidence type="ECO:0000313" key="2">
    <source>
        <dbReference type="Proteomes" id="UP000054937"/>
    </source>
</evidence>
<organism evidence="1 2">
    <name type="scientific">Pseudocohnilembus persalinus</name>
    <name type="common">Ciliate</name>
    <dbReference type="NCBI Taxonomy" id="266149"/>
    <lineage>
        <taxon>Eukaryota</taxon>
        <taxon>Sar</taxon>
        <taxon>Alveolata</taxon>
        <taxon>Ciliophora</taxon>
        <taxon>Intramacronucleata</taxon>
        <taxon>Oligohymenophorea</taxon>
        <taxon>Scuticociliatia</taxon>
        <taxon>Philasterida</taxon>
        <taxon>Pseudocohnilembidae</taxon>
        <taxon>Pseudocohnilembus</taxon>
    </lineage>
</organism>
<evidence type="ECO:0008006" key="3">
    <source>
        <dbReference type="Google" id="ProtNLM"/>
    </source>
</evidence>
<dbReference type="Proteomes" id="UP000054937">
    <property type="component" value="Unassembled WGS sequence"/>
</dbReference>
<dbReference type="InParanoid" id="A0A0V0Q9H5"/>
<gene>
    <name evidence="1" type="ORF">PPERSA_00283</name>
</gene>
<protein>
    <recommendedName>
        <fullName evidence="3">Tetratricopeptide repeat protein</fullName>
    </recommendedName>
</protein>
<proteinExistence type="predicted"/>
<comment type="caution">
    <text evidence="1">The sequence shown here is derived from an EMBL/GenBank/DDBJ whole genome shotgun (WGS) entry which is preliminary data.</text>
</comment>
<name>A0A0V0Q9H5_PSEPJ</name>
<accession>A0A0V0Q9H5</accession>
<dbReference type="AlphaFoldDB" id="A0A0V0Q9H5"/>
<dbReference type="EMBL" id="LDAU01000232">
    <property type="protein sequence ID" value="KRW98695.1"/>
    <property type="molecule type" value="Genomic_DNA"/>
</dbReference>
<sequence>MIQKRLCYYSRLIQATQGEFFNPEKALETYEKLIYLSQLEGGPYYDLEADAKRIKGQVLIEKKQFKKGINVLFEALQIYYEMGLQFTQQFMEVYQYLEDVSFNFRSLTQEQKQIIQECQQIYQSLKKGNAA</sequence>
<dbReference type="InterPro" id="IPR011990">
    <property type="entry name" value="TPR-like_helical_dom_sf"/>
</dbReference>
<reference evidence="1 2" key="1">
    <citation type="journal article" date="2015" name="Sci. Rep.">
        <title>Genome of the facultative scuticociliatosis pathogen Pseudocohnilembus persalinus provides insight into its virulence through horizontal gene transfer.</title>
        <authorList>
            <person name="Xiong J."/>
            <person name="Wang G."/>
            <person name="Cheng J."/>
            <person name="Tian M."/>
            <person name="Pan X."/>
            <person name="Warren A."/>
            <person name="Jiang C."/>
            <person name="Yuan D."/>
            <person name="Miao W."/>
        </authorList>
    </citation>
    <scope>NUCLEOTIDE SEQUENCE [LARGE SCALE GENOMIC DNA]</scope>
    <source>
        <strain evidence="1">36N120E</strain>
    </source>
</reference>